<dbReference type="PANTHER" id="PTHR43420">
    <property type="entry name" value="ACETYLTRANSFERASE"/>
    <property type="match status" value="1"/>
</dbReference>
<dbReference type="PANTHER" id="PTHR43420:SF44">
    <property type="entry name" value="ACETYLTRANSFERASE YPEA"/>
    <property type="match status" value="1"/>
</dbReference>
<evidence type="ECO:0000313" key="5">
    <source>
        <dbReference type="Proteomes" id="UP001623591"/>
    </source>
</evidence>
<reference evidence="4 5" key="1">
    <citation type="submission" date="2024-11" db="EMBL/GenBank/DDBJ databases">
        <authorList>
            <person name="Heng Y.C."/>
            <person name="Lim A.C.H."/>
            <person name="Lee J.K.Y."/>
            <person name="Kittelmann S."/>
        </authorList>
    </citation>
    <scope>NUCLEOTIDE SEQUENCE [LARGE SCALE GENOMIC DNA]</scope>
    <source>
        <strain evidence="4 5">WILCCON 0185</strain>
    </source>
</reference>
<name>A0ABW8T0J7_9CLOT</name>
<evidence type="ECO:0000256" key="1">
    <source>
        <dbReference type="ARBA" id="ARBA00022679"/>
    </source>
</evidence>
<keyword evidence="1 4" id="KW-0808">Transferase</keyword>
<feature type="domain" description="N-acetyltransferase" evidence="3">
    <location>
        <begin position="17"/>
        <end position="154"/>
    </location>
</feature>
<dbReference type="InterPro" id="IPR050680">
    <property type="entry name" value="YpeA/RimI_acetyltransf"/>
</dbReference>
<dbReference type="Gene3D" id="3.40.630.30">
    <property type="match status" value="1"/>
</dbReference>
<evidence type="ECO:0000256" key="2">
    <source>
        <dbReference type="ARBA" id="ARBA00023315"/>
    </source>
</evidence>
<dbReference type="SUPFAM" id="SSF55729">
    <property type="entry name" value="Acyl-CoA N-acyltransferases (Nat)"/>
    <property type="match status" value="1"/>
</dbReference>
<dbReference type="GO" id="GO:0016746">
    <property type="term" value="F:acyltransferase activity"/>
    <property type="evidence" value="ECO:0007669"/>
    <property type="project" value="UniProtKB-KW"/>
</dbReference>
<dbReference type="InterPro" id="IPR016181">
    <property type="entry name" value="Acyl_CoA_acyltransferase"/>
</dbReference>
<gene>
    <name evidence="4" type="ORF">ACJDUG_03765</name>
</gene>
<dbReference type="Pfam" id="PF00583">
    <property type="entry name" value="Acetyltransf_1"/>
    <property type="match status" value="1"/>
</dbReference>
<dbReference type="RefSeq" id="WP_406768548.1">
    <property type="nucleotide sequence ID" value="NZ_JBJHZZ010000001.1"/>
</dbReference>
<dbReference type="CDD" id="cd04301">
    <property type="entry name" value="NAT_SF"/>
    <property type="match status" value="1"/>
</dbReference>
<organism evidence="4 5">
    <name type="scientific">Candidatus Clostridium stratigraminis</name>
    <dbReference type="NCBI Taxonomy" id="3381661"/>
    <lineage>
        <taxon>Bacteria</taxon>
        <taxon>Bacillati</taxon>
        <taxon>Bacillota</taxon>
        <taxon>Clostridia</taxon>
        <taxon>Eubacteriales</taxon>
        <taxon>Clostridiaceae</taxon>
        <taxon>Clostridium</taxon>
    </lineage>
</organism>
<proteinExistence type="predicted"/>
<dbReference type="Proteomes" id="UP001623591">
    <property type="component" value="Unassembled WGS sequence"/>
</dbReference>
<keyword evidence="2 4" id="KW-0012">Acyltransferase</keyword>
<dbReference type="InterPro" id="IPR000182">
    <property type="entry name" value="GNAT_dom"/>
</dbReference>
<dbReference type="PROSITE" id="PS51186">
    <property type="entry name" value="GNAT"/>
    <property type="match status" value="1"/>
</dbReference>
<evidence type="ECO:0000259" key="3">
    <source>
        <dbReference type="PROSITE" id="PS51186"/>
    </source>
</evidence>
<dbReference type="EMBL" id="JBJHZZ010000001">
    <property type="protein sequence ID" value="MFL0246094.1"/>
    <property type="molecule type" value="Genomic_DNA"/>
</dbReference>
<dbReference type="EC" id="2.3.1.-" evidence="4"/>
<evidence type="ECO:0000313" key="4">
    <source>
        <dbReference type="EMBL" id="MFL0246094.1"/>
    </source>
</evidence>
<accession>A0ABW8T0J7</accession>
<protein>
    <submittedName>
        <fullName evidence="4">GNAT family N-acetyltransferase</fullName>
        <ecNumber evidence="4">2.3.1.-</ecNumber>
    </submittedName>
</protein>
<comment type="caution">
    <text evidence="4">The sequence shown here is derived from an EMBL/GenBank/DDBJ whole genome shotgun (WGS) entry which is preliminary data.</text>
</comment>
<sequence>MIYRKGLFYEKELPISVMVRFYEPKYKKGLEQVHPTEVFFTLDELVSRVSNNHHLLLAIVENDVVGYIYYEQDIENKLGEIVLLHIRSDKRGKGYGSLLLNNAIGNLINCSIEQILVNVRVTNYGAQKLYKKIGFIDKETIYAYKKVLDSLILG</sequence>
<keyword evidence="5" id="KW-1185">Reference proteome</keyword>